<accession>A0A1H8B4U2</accession>
<keyword evidence="4 5" id="KW-0472">Membrane</keyword>
<dbReference type="EMBL" id="FOCI01000004">
    <property type="protein sequence ID" value="SEM77329.1"/>
    <property type="molecule type" value="Genomic_DNA"/>
</dbReference>
<dbReference type="AlphaFoldDB" id="A0A1H8B4U2"/>
<name>A0A1H8B4U2_9RHOB</name>
<dbReference type="InterPro" id="IPR035906">
    <property type="entry name" value="MetI-like_sf"/>
</dbReference>
<evidence type="ECO:0000256" key="3">
    <source>
        <dbReference type="ARBA" id="ARBA00022989"/>
    </source>
</evidence>
<protein>
    <submittedName>
        <fullName evidence="6">Iron(III) transport system permease protein</fullName>
    </submittedName>
</protein>
<evidence type="ECO:0000313" key="7">
    <source>
        <dbReference type="Proteomes" id="UP000199585"/>
    </source>
</evidence>
<evidence type="ECO:0000256" key="5">
    <source>
        <dbReference type="SAM" id="Phobius"/>
    </source>
</evidence>
<dbReference type="Proteomes" id="UP000199585">
    <property type="component" value="Unassembled WGS sequence"/>
</dbReference>
<proteinExistence type="predicted"/>
<feature type="transmembrane region" description="Helical" evidence="5">
    <location>
        <begin position="12"/>
        <end position="36"/>
    </location>
</feature>
<dbReference type="GO" id="GO:0016020">
    <property type="term" value="C:membrane"/>
    <property type="evidence" value="ECO:0007669"/>
    <property type="project" value="UniProtKB-SubCell"/>
</dbReference>
<keyword evidence="2 5" id="KW-0812">Transmembrane</keyword>
<keyword evidence="3 5" id="KW-1133">Transmembrane helix</keyword>
<comment type="subcellular location">
    <subcellularLocation>
        <location evidence="1">Membrane</location>
        <topology evidence="1">Multi-pass membrane protein</topology>
    </subcellularLocation>
</comment>
<keyword evidence="7" id="KW-1185">Reference proteome</keyword>
<dbReference type="SUPFAM" id="SSF161098">
    <property type="entry name" value="MetI-like"/>
    <property type="match status" value="1"/>
</dbReference>
<sequence>MLTDPQLLRALTLTTGLGAVVAVIVNVIGILIAVTLTRHRLPSVSDAVSQLSFLPMLLPGIASGAA</sequence>
<evidence type="ECO:0000256" key="2">
    <source>
        <dbReference type="ARBA" id="ARBA00022692"/>
    </source>
</evidence>
<evidence type="ECO:0000313" key="6">
    <source>
        <dbReference type="EMBL" id="SEM77329.1"/>
    </source>
</evidence>
<dbReference type="Gene3D" id="1.10.3720.10">
    <property type="entry name" value="MetI-like"/>
    <property type="match status" value="1"/>
</dbReference>
<reference evidence="6 7" key="1">
    <citation type="submission" date="2016-10" db="EMBL/GenBank/DDBJ databases">
        <authorList>
            <person name="de Groot N.N."/>
        </authorList>
    </citation>
    <scope>NUCLEOTIDE SEQUENCE [LARGE SCALE GENOMIC DNA]</scope>
    <source>
        <strain evidence="6 7">DSM 16213</strain>
    </source>
</reference>
<dbReference type="RefSeq" id="WP_177174569.1">
    <property type="nucleotide sequence ID" value="NZ_FOCI01000004.1"/>
</dbReference>
<dbReference type="STRING" id="245187.SAMN04488003_104146"/>
<gene>
    <name evidence="6" type="ORF">SAMN04488003_104146</name>
</gene>
<evidence type="ECO:0000256" key="1">
    <source>
        <dbReference type="ARBA" id="ARBA00004141"/>
    </source>
</evidence>
<organism evidence="6 7">
    <name type="scientific">Loktanella fryxellensis</name>
    <dbReference type="NCBI Taxonomy" id="245187"/>
    <lineage>
        <taxon>Bacteria</taxon>
        <taxon>Pseudomonadati</taxon>
        <taxon>Pseudomonadota</taxon>
        <taxon>Alphaproteobacteria</taxon>
        <taxon>Rhodobacterales</taxon>
        <taxon>Roseobacteraceae</taxon>
        <taxon>Loktanella</taxon>
    </lineage>
</organism>
<evidence type="ECO:0000256" key="4">
    <source>
        <dbReference type="ARBA" id="ARBA00023136"/>
    </source>
</evidence>